<accession>A0A5M3TFI9</accession>
<dbReference type="EMBL" id="BIMW01000301">
    <property type="protein sequence ID" value="GCE96921.1"/>
    <property type="molecule type" value="Genomic_DNA"/>
</dbReference>
<sequence length="137" mass="15844">MAQASLKKGFGKPRPIKTTKNACKAIPWAKVQRKVFKLQKRIFQAAKSGQDAKVRRWQRLLVKSYYARLLAVRRVTQDNQGKRTAGVDGVITISPKQRFELTEKIKGNLKAKALRRVWIPKPGRDEKSWNRNSYNPR</sequence>
<dbReference type="GeneID" id="301685688"/>
<feature type="domain" description="Reverse transcriptase N-terminal" evidence="1">
    <location>
        <begin position="24"/>
        <end position="104"/>
    </location>
</feature>
<dbReference type="PANTHER" id="PTHR34047">
    <property type="entry name" value="NUCLEAR INTRON MATURASE 1, MITOCHONDRIAL-RELATED"/>
    <property type="match status" value="1"/>
</dbReference>
<gene>
    <name evidence="2" type="ORF">NIES46_49960</name>
</gene>
<comment type="caution">
    <text evidence="2">The sequence shown here is derived from an EMBL/GenBank/DDBJ whole genome shotgun (WGS) entry which is preliminary data.</text>
</comment>
<name>A0A5M3TFI9_LIMPL</name>
<dbReference type="RefSeq" id="WP_014276175.1">
    <property type="nucleotide sequence ID" value="NZ_BIMW01000301.1"/>
</dbReference>
<evidence type="ECO:0000259" key="1">
    <source>
        <dbReference type="Pfam" id="PF13655"/>
    </source>
</evidence>
<dbReference type="PANTHER" id="PTHR34047:SF10">
    <property type="entry name" value="GROUP II INTRON-ASSOCIATED OPEN READING FRAME"/>
    <property type="match status" value="1"/>
</dbReference>
<organism evidence="2 3">
    <name type="scientific">Limnospira platensis NIES-46</name>
    <dbReference type="NCBI Taxonomy" id="1236695"/>
    <lineage>
        <taxon>Bacteria</taxon>
        <taxon>Bacillati</taxon>
        <taxon>Cyanobacteriota</taxon>
        <taxon>Cyanophyceae</taxon>
        <taxon>Oscillatoriophycideae</taxon>
        <taxon>Oscillatoriales</taxon>
        <taxon>Sirenicapillariaceae</taxon>
        <taxon>Limnospira</taxon>
    </lineage>
</organism>
<dbReference type="Pfam" id="PF13655">
    <property type="entry name" value="RVT_N"/>
    <property type="match status" value="1"/>
</dbReference>
<keyword evidence="3" id="KW-1185">Reference proteome</keyword>
<dbReference type="Proteomes" id="UP000326169">
    <property type="component" value="Unassembled WGS sequence"/>
</dbReference>
<dbReference type="InterPro" id="IPR025960">
    <property type="entry name" value="RVT_N"/>
</dbReference>
<evidence type="ECO:0000313" key="2">
    <source>
        <dbReference type="EMBL" id="GCE96921.1"/>
    </source>
</evidence>
<reference evidence="2 3" key="1">
    <citation type="journal article" date="2019" name="J Genomics">
        <title>The Draft Genome of a Hydrogen-producing Cyanobacterium, Arthrospira platensis NIES-46.</title>
        <authorList>
            <person name="Suzuki S."/>
            <person name="Yamaguchi H."/>
            <person name="Kawachi M."/>
        </authorList>
    </citation>
    <scope>NUCLEOTIDE SEQUENCE [LARGE SCALE GENOMIC DNA]</scope>
    <source>
        <strain evidence="2 3">NIES-46</strain>
    </source>
</reference>
<dbReference type="InterPro" id="IPR051083">
    <property type="entry name" value="GrpII_Intron_Splice-Mob/Def"/>
</dbReference>
<proteinExistence type="predicted"/>
<protein>
    <recommendedName>
        <fullName evidence="1">Reverse transcriptase N-terminal domain-containing protein</fullName>
    </recommendedName>
</protein>
<evidence type="ECO:0000313" key="3">
    <source>
        <dbReference type="Proteomes" id="UP000326169"/>
    </source>
</evidence>